<accession>A0A023ZWW4</accession>
<evidence type="ECO:0000313" key="2">
    <source>
        <dbReference type="EMBL" id="AHY84147.1"/>
    </source>
</evidence>
<protein>
    <recommendedName>
        <fullName evidence="1">DNA-binding phage zinc finger domain-containing protein</fullName>
    </recommendedName>
</protein>
<sequence length="206" mass="22937">MPQVSEKAIELAKLVLAKCMSYDPYFPNASESQVRAWAEHIMLRNPDPEDMMNAVAVFYEHNTEGIKPLPASISTIAQQLRLNRTAHETREQRAIREARIDAKAEGRAVAELTQGSSERITLEEWERRHGTHINFSFGKEVPSGPNPLRTKCPWCRAPEGGRCVVPGTNQTLKRGFHDSRVALAEGRCAPGAGIHQSPHSEDCEEA</sequence>
<name>A0A023ZWW4_9CAUD</name>
<gene>
    <name evidence="2" type="primary">73</name>
    <name evidence="2" type="ORF">PBI_MOSMORIS_73</name>
</gene>
<proteinExistence type="predicted"/>
<keyword evidence="3" id="KW-1185">Reference proteome</keyword>
<organism evidence="2 3">
    <name type="scientific">Mycobacterium phage MosMoris</name>
    <dbReference type="NCBI Taxonomy" id="1471542"/>
    <lineage>
        <taxon>Viruses</taxon>
        <taxon>Duplodnaviria</taxon>
        <taxon>Heunggongvirae</taxon>
        <taxon>Uroviricota</taxon>
        <taxon>Caudoviricetes</taxon>
        <taxon>Marvinvirus</taxon>
        <taxon>Marvinvirus mosmoris</taxon>
    </lineage>
</organism>
<dbReference type="InterPro" id="IPR056911">
    <property type="entry name" value="Phage_Znf_bind_put"/>
</dbReference>
<dbReference type="Proteomes" id="UP000024435">
    <property type="component" value="Segment"/>
</dbReference>
<reference evidence="2 3" key="1">
    <citation type="submission" date="2014-03" db="EMBL/GenBank/DDBJ databases">
        <authorList>
            <person name="Bragg J."/>
            <person name="Dehn A."/>
            <person name="Hefner M."/>
            <person name="McHugh D."/>
            <person name="Petersen P."/>
            <person name="Zeba F."/>
            <person name="Zegers G.P."/>
            <person name="Page S.T."/>
            <person name="Bradley K.W."/>
            <person name="Clarke D.Q."/>
            <person name="Lewis M.F."/>
            <person name="Barker L.P."/>
            <person name="Bailey C."/>
            <person name="Asai D.J."/>
            <person name="Garber M.L."/>
            <person name="Bowman C.A."/>
            <person name="Russell D.A."/>
            <person name="Pope W.H."/>
            <person name="Jacobs-Sera D."/>
            <person name="Hendrix R.W."/>
            <person name="Hatfull G.F."/>
        </authorList>
    </citation>
    <scope>NUCLEOTIDE SEQUENCE [LARGE SCALE GENOMIC DNA]</scope>
</reference>
<dbReference type="EMBL" id="KJ538721">
    <property type="protein sequence ID" value="AHY84147.1"/>
    <property type="molecule type" value="Genomic_DNA"/>
</dbReference>
<evidence type="ECO:0000313" key="3">
    <source>
        <dbReference type="Proteomes" id="UP000024435"/>
    </source>
</evidence>
<feature type="domain" description="DNA-binding phage zinc finger" evidence="1">
    <location>
        <begin position="146"/>
        <end position="190"/>
    </location>
</feature>
<evidence type="ECO:0000259" key="1">
    <source>
        <dbReference type="Pfam" id="PF24623"/>
    </source>
</evidence>
<dbReference type="RefSeq" id="YP_009031583.1">
    <property type="nucleotide sequence ID" value="NC_024138.1"/>
</dbReference>
<dbReference type="GeneID" id="19487511"/>
<dbReference type="Pfam" id="PF24623">
    <property type="entry name" value="Phage_zn_bind_8"/>
    <property type="match status" value="1"/>
</dbReference>
<dbReference type="KEGG" id="vg:19487511"/>